<accession>A0A2S2NBR2</accession>
<sequence>MLRIIHCRMEESDDENERKKNLKRIVWTVNACDDFGSNSVSEECVLCAVCVRIRVRLCDSSEQTTRRPTTVTRTCVTRQVPVPIIASVAYKLLLYPKNR</sequence>
<evidence type="ECO:0000313" key="1">
    <source>
        <dbReference type="EMBL" id="MBY14567.1"/>
    </source>
</evidence>
<reference evidence="1" key="1">
    <citation type="submission" date="2018-04" db="EMBL/GenBank/DDBJ databases">
        <title>Transcriptome of Schizaphis graminum biotype I.</title>
        <authorList>
            <person name="Scully E.D."/>
            <person name="Geib S.M."/>
            <person name="Palmer N.A."/>
            <person name="Koch K."/>
            <person name="Bradshaw J."/>
            <person name="Heng-Moss T."/>
            <person name="Sarath G."/>
        </authorList>
    </citation>
    <scope>NUCLEOTIDE SEQUENCE</scope>
</reference>
<dbReference type="AlphaFoldDB" id="A0A2S2NBR2"/>
<name>A0A2S2NBR2_SCHGA</name>
<protein>
    <submittedName>
        <fullName evidence="1">Uncharacterized protein</fullName>
    </submittedName>
</protein>
<organism evidence="1">
    <name type="scientific">Schizaphis graminum</name>
    <name type="common">Green bug aphid</name>
    <dbReference type="NCBI Taxonomy" id="13262"/>
    <lineage>
        <taxon>Eukaryota</taxon>
        <taxon>Metazoa</taxon>
        <taxon>Ecdysozoa</taxon>
        <taxon>Arthropoda</taxon>
        <taxon>Hexapoda</taxon>
        <taxon>Insecta</taxon>
        <taxon>Pterygota</taxon>
        <taxon>Neoptera</taxon>
        <taxon>Paraneoptera</taxon>
        <taxon>Hemiptera</taxon>
        <taxon>Sternorrhyncha</taxon>
        <taxon>Aphidomorpha</taxon>
        <taxon>Aphidoidea</taxon>
        <taxon>Aphididae</taxon>
        <taxon>Aphidini</taxon>
        <taxon>Schizaphis</taxon>
    </lineage>
</organism>
<proteinExistence type="predicted"/>
<dbReference type="EMBL" id="GGMR01001948">
    <property type="protein sequence ID" value="MBY14567.1"/>
    <property type="molecule type" value="Transcribed_RNA"/>
</dbReference>
<gene>
    <name evidence="1" type="ORF">g.110342</name>
</gene>